<protein>
    <submittedName>
        <fullName evidence="1">Uncharacterized protein</fullName>
    </submittedName>
</protein>
<dbReference type="EMBL" id="CM029039">
    <property type="protein sequence ID" value="KAG2641281.1"/>
    <property type="molecule type" value="Genomic_DNA"/>
</dbReference>
<comment type="caution">
    <text evidence="1">The sequence shown here is derived from an EMBL/GenBank/DDBJ whole genome shotgun (WGS) entry which is preliminary data.</text>
</comment>
<evidence type="ECO:0000313" key="2">
    <source>
        <dbReference type="Proteomes" id="UP000823388"/>
    </source>
</evidence>
<proteinExistence type="predicted"/>
<reference evidence="1" key="1">
    <citation type="submission" date="2020-05" db="EMBL/GenBank/DDBJ databases">
        <title>WGS assembly of Panicum virgatum.</title>
        <authorList>
            <person name="Lovell J.T."/>
            <person name="Jenkins J."/>
            <person name="Shu S."/>
            <person name="Juenger T.E."/>
            <person name="Schmutz J."/>
        </authorList>
    </citation>
    <scope>NUCLEOTIDE SEQUENCE</scope>
    <source>
        <strain evidence="1">AP13</strain>
    </source>
</reference>
<sequence length="38" mass="4009">MSCGRSDVASRGAGFLITRLALQQCTPASRKTRTSLAP</sequence>
<evidence type="ECO:0000313" key="1">
    <source>
        <dbReference type="EMBL" id="KAG2641281.1"/>
    </source>
</evidence>
<organism evidence="1 2">
    <name type="scientific">Panicum virgatum</name>
    <name type="common">Blackwell switchgrass</name>
    <dbReference type="NCBI Taxonomy" id="38727"/>
    <lineage>
        <taxon>Eukaryota</taxon>
        <taxon>Viridiplantae</taxon>
        <taxon>Streptophyta</taxon>
        <taxon>Embryophyta</taxon>
        <taxon>Tracheophyta</taxon>
        <taxon>Spermatophyta</taxon>
        <taxon>Magnoliopsida</taxon>
        <taxon>Liliopsida</taxon>
        <taxon>Poales</taxon>
        <taxon>Poaceae</taxon>
        <taxon>PACMAD clade</taxon>
        <taxon>Panicoideae</taxon>
        <taxon>Panicodae</taxon>
        <taxon>Paniceae</taxon>
        <taxon>Panicinae</taxon>
        <taxon>Panicum</taxon>
        <taxon>Panicum sect. Hiantes</taxon>
    </lineage>
</organism>
<dbReference type="AlphaFoldDB" id="A0A8T0VWM8"/>
<keyword evidence="2" id="KW-1185">Reference proteome</keyword>
<dbReference type="Proteomes" id="UP000823388">
    <property type="component" value="Chromosome 2K"/>
</dbReference>
<name>A0A8T0VWM8_PANVG</name>
<gene>
    <name evidence="1" type="ORF">PVAP13_2KG170100</name>
</gene>
<accession>A0A8T0VWM8</accession>